<dbReference type="PANTHER" id="PTHR37825">
    <property type="entry name" value="TRNA(MET) CYTIDINE ACETATE LIGASE"/>
    <property type="match status" value="1"/>
</dbReference>
<dbReference type="PANTHER" id="PTHR37825:SF1">
    <property type="entry name" value="TRNA(MET) CYTIDINE ACETATE LIGASE"/>
    <property type="match status" value="1"/>
</dbReference>
<dbReference type="Pfam" id="PF05636">
    <property type="entry name" value="HIGH_NTase1"/>
    <property type="match status" value="1"/>
</dbReference>
<feature type="binding site" evidence="3">
    <location>
        <position position="101"/>
    </location>
    <ligand>
        <name>ATP</name>
        <dbReference type="ChEBI" id="CHEBI:30616"/>
    </ligand>
</feature>
<comment type="function">
    <text evidence="3">Catalyzes the formation of N(4)-acetylcytidine (ac(4)C) at the wobble position of elongator tRNA(Met), using acetate and ATP as substrates. First activates an acetate ion to form acetyladenylate (Ac-AMP) and then transfers the acetyl group to tRNA to form ac(4)C34.</text>
</comment>
<keyword evidence="3" id="KW-0694">RNA-binding</keyword>
<dbReference type="GO" id="GO:0016740">
    <property type="term" value="F:transferase activity"/>
    <property type="evidence" value="ECO:0007669"/>
    <property type="project" value="UniProtKB-KW"/>
</dbReference>
<dbReference type="InterPro" id="IPR008513">
    <property type="entry name" value="tRNA(Met)_cyd_acetate_ligase"/>
</dbReference>
<dbReference type="SUPFAM" id="SSF52374">
    <property type="entry name" value="Nucleotidylyl transferase"/>
    <property type="match status" value="1"/>
</dbReference>
<name>A0A3S0QXJ1_9BACI</name>
<keyword evidence="3" id="KW-0820">tRNA-binding</keyword>
<dbReference type="EC" id="6.3.4.-" evidence="3"/>
<evidence type="ECO:0000256" key="3">
    <source>
        <dbReference type="HAMAP-Rule" id="MF_01539"/>
    </source>
</evidence>
<evidence type="ECO:0000313" key="4">
    <source>
        <dbReference type="EMBL" id="RTQ95409.1"/>
    </source>
</evidence>
<evidence type="ECO:0000256" key="1">
    <source>
        <dbReference type="ARBA" id="ARBA00022598"/>
    </source>
</evidence>
<dbReference type="Gene3D" id="3.40.50.620">
    <property type="entry name" value="HUPs"/>
    <property type="match status" value="1"/>
</dbReference>
<accession>A0A3S0QXJ1</accession>
<gene>
    <name evidence="3" type="primary">tmcAL</name>
    <name evidence="4" type="ORF">EKG35_03235</name>
</gene>
<comment type="catalytic activity">
    <reaction evidence="3">
        <text>cytidine(34) in elongator tRNA(Met) + acetate + ATP = N(4)-acetylcytidine(34) in elongator tRNA(Met) + AMP + diphosphate</text>
        <dbReference type="Rhea" id="RHEA:58144"/>
        <dbReference type="Rhea" id="RHEA-COMP:10693"/>
        <dbReference type="Rhea" id="RHEA-COMP:10694"/>
        <dbReference type="ChEBI" id="CHEBI:30089"/>
        <dbReference type="ChEBI" id="CHEBI:30616"/>
        <dbReference type="ChEBI" id="CHEBI:33019"/>
        <dbReference type="ChEBI" id="CHEBI:74900"/>
        <dbReference type="ChEBI" id="CHEBI:82748"/>
        <dbReference type="ChEBI" id="CHEBI:456215"/>
    </reaction>
</comment>
<dbReference type="GO" id="GO:0016879">
    <property type="term" value="F:ligase activity, forming carbon-nitrogen bonds"/>
    <property type="evidence" value="ECO:0007669"/>
    <property type="project" value="UniProtKB-UniRule"/>
</dbReference>
<dbReference type="EMBL" id="RXNR01000006">
    <property type="protein sequence ID" value="RTQ95409.1"/>
    <property type="molecule type" value="Genomic_DNA"/>
</dbReference>
<feature type="binding site" evidence="3">
    <location>
        <begin position="7"/>
        <end position="20"/>
    </location>
    <ligand>
        <name>ATP</name>
        <dbReference type="ChEBI" id="CHEBI:30616"/>
    </ligand>
</feature>
<keyword evidence="4" id="KW-0808">Transferase</keyword>
<sequence length="404" mass="46145">MKAVGVVVEYNPFHNGHLYHMEQSKIQTNADVSIAVMSGHFLQRGEPALVDKWHRTKMALLNGIDIVIELPYVFSTGNATHFSQGAIQLLDAINCDTFAFGSEQGTIQPFLSTYSLLEKNKEQYNTLIKQFVTTGVSYPQSLYMAYEKLKQKEPGEYIDLSQPNNILGYHYIEAANRLKLSIKPVTIQRIQAGYHDSIDCDSTIASATGIRKAIFEHQAIEEIAAYVPPATLLQLEDWKTKYNTFISWELLWPLLRFAILRNTPEQLTHFADMTEGIEFAIRKAAKKSDTFAEFMVNLKSKRYTWTRLQRMVTHIYTGITREQLHQFSEPTYIRLLGMTSKGQAYISENKKHFKLPLISRVASTKDPMLELDIRASDMYAQCINLASNQKINGDYNTPPIRIQV</sequence>
<dbReference type="OrthoDB" id="9769796at2"/>
<protein>
    <recommendedName>
        <fullName evidence="3">tRNA(Met) cytidine acetate ligase</fullName>
        <ecNumber evidence="3">6.3.4.-</ecNumber>
    </recommendedName>
</protein>
<keyword evidence="3" id="KW-0547">Nucleotide-binding</keyword>
<keyword evidence="2 3" id="KW-0819">tRNA processing</keyword>
<dbReference type="Proteomes" id="UP000276349">
    <property type="component" value="Unassembled WGS sequence"/>
</dbReference>
<proteinExistence type="inferred from homology"/>
<comment type="similarity">
    <text evidence="3">Belongs to the TmcAL family.</text>
</comment>
<keyword evidence="1 3" id="KW-0436">Ligase</keyword>
<dbReference type="RefSeq" id="WP_126292886.1">
    <property type="nucleotide sequence ID" value="NZ_RXNR01000006.1"/>
</dbReference>
<keyword evidence="3" id="KW-0963">Cytoplasm</keyword>
<evidence type="ECO:0000313" key="5">
    <source>
        <dbReference type="Proteomes" id="UP000276349"/>
    </source>
</evidence>
<keyword evidence="5" id="KW-1185">Reference proteome</keyword>
<dbReference type="InterPro" id="IPR014729">
    <property type="entry name" value="Rossmann-like_a/b/a_fold"/>
</dbReference>
<keyword evidence="3" id="KW-0067">ATP-binding</keyword>
<organism evidence="4 5">
    <name type="scientific">Lysinibacillus telephonicus</name>
    <dbReference type="NCBI Taxonomy" id="1714840"/>
    <lineage>
        <taxon>Bacteria</taxon>
        <taxon>Bacillati</taxon>
        <taxon>Bacillota</taxon>
        <taxon>Bacilli</taxon>
        <taxon>Bacillales</taxon>
        <taxon>Bacillaceae</taxon>
        <taxon>Lysinibacillus</taxon>
    </lineage>
</organism>
<evidence type="ECO:0000256" key="2">
    <source>
        <dbReference type="ARBA" id="ARBA00022694"/>
    </source>
</evidence>
<dbReference type="NCBIfam" id="NF010191">
    <property type="entry name" value="PRK13670.1"/>
    <property type="match status" value="1"/>
</dbReference>
<dbReference type="HAMAP" id="MF_01539">
    <property type="entry name" value="TmcAL"/>
    <property type="match status" value="1"/>
</dbReference>
<dbReference type="GO" id="GO:0005737">
    <property type="term" value="C:cytoplasm"/>
    <property type="evidence" value="ECO:0007669"/>
    <property type="project" value="UniProtKB-SubCell"/>
</dbReference>
<comment type="caution">
    <text evidence="4">The sequence shown here is derived from an EMBL/GenBank/DDBJ whole genome shotgun (WGS) entry which is preliminary data.</text>
</comment>
<dbReference type="AlphaFoldDB" id="A0A3S0QXJ1"/>
<dbReference type="GO" id="GO:0006400">
    <property type="term" value="P:tRNA modification"/>
    <property type="evidence" value="ECO:0007669"/>
    <property type="project" value="UniProtKB-UniRule"/>
</dbReference>
<dbReference type="GO" id="GO:0005524">
    <property type="term" value="F:ATP binding"/>
    <property type="evidence" value="ECO:0007669"/>
    <property type="project" value="UniProtKB-KW"/>
</dbReference>
<feature type="binding site" evidence="3">
    <location>
        <position position="164"/>
    </location>
    <ligand>
        <name>ATP</name>
        <dbReference type="ChEBI" id="CHEBI:30616"/>
    </ligand>
</feature>
<dbReference type="GO" id="GO:0000049">
    <property type="term" value="F:tRNA binding"/>
    <property type="evidence" value="ECO:0007669"/>
    <property type="project" value="UniProtKB-KW"/>
</dbReference>
<comment type="subcellular location">
    <subcellularLocation>
        <location evidence="3">Cytoplasm</location>
    </subcellularLocation>
</comment>
<feature type="binding site" evidence="3">
    <location>
        <begin position="189"/>
        <end position="190"/>
    </location>
    <ligand>
        <name>ATP</name>
        <dbReference type="ChEBI" id="CHEBI:30616"/>
    </ligand>
</feature>
<reference evidence="4 5" key="1">
    <citation type="submission" date="2018-12" db="EMBL/GenBank/DDBJ databases">
        <authorList>
            <person name="Yu L."/>
        </authorList>
    </citation>
    <scope>NUCLEOTIDE SEQUENCE [LARGE SCALE GENOMIC DNA]</scope>
    <source>
        <strain evidence="4 5">S5H2222</strain>
    </source>
</reference>